<proteinExistence type="predicted"/>
<organism evidence="1 2">
    <name type="scientific">Segetibacter aerophilus</name>
    <dbReference type="NCBI Taxonomy" id="670293"/>
    <lineage>
        <taxon>Bacteria</taxon>
        <taxon>Pseudomonadati</taxon>
        <taxon>Bacteroidota</taxon>
        <taxon>Chitinophagia</taxon>
        <taxon>Chitinophagales</taxon>
        <taxon>Chitinophagaceae</taxon>
        <taxon>Segetibacter</taxon>
    </lineage>
</organism>
<name>A0A512BJB8_9BACT</name>
<evidence type="ECO:0000313" key="2">
    <source>
        <dbReference type="Proteomes" id="UP000321513"/>
    </source>
</evidence>
<keyword evidence="2" id="KW-1185">Reference proteome</keyword>
<evidence type="ECO:0000313" key="1">
    <source>
        <dbReference type="EMBL" id="GEO12056.1"/>
    </source>
</evidence>
<dbReference type="Proteomes" id="UP000321513">
    <property type="component" value="Unassembled WGS sequence"/>
</dbReference>
<protein>
    <recommendedName>
        <fullName evidence="3">N-acetyltransferase domain-containing protein</fullName>
    </recommendedName>
</protein>
<sequence length="255" mass="29882">MENQTIQSKLLDFVLLERDELSESNIRRMFELMEQSYDYVNYETFLHDLGNKNYVGLLFDNFRTIQGFTTFGINPKGTGRAGYSIIFSGDTVISPLHWGTQEMMRGWATSVGKIMSTDTTKTWYWFLLSKGHRTYMYLPLFFHEYYPSLYQPENPLLKSIIDETASKLYGQYYRPDETVIVFKDKMGELKPSLAQSTFEKQNKPHVRFFLHKNPGFYKGDELVCLADLRPDNIRGYGKKYILEGMEQTFNVDESK</sequence>
<dbReference type="AlphaFoldDB" id="A0A512BJB8"/>
<accession>A0A512BJB8</accession>
<dbReference type="RefSeq" id="WP_147206184.1">
    <property type="nucleotide sequence ID" value="NZ_BJYT01000037.1"/>
</dbReference>
<gene>
    <name evidence="1" type="ORF">SAE01_45520</name>
</gene>
<reference evidence="1 2" key="1">
    <citation type="submission" date="2019-07" db="EMBL/GenBank/DDBJ databases">
        <title>Whole genome shotgun sequence of Segetibacter aerophilus NBRC 106135.</title>
        <authorList>
            <person name="Hosoyama A."/>
            <person name="Uohara A."/>
            <person name="Ohji S."/>
            <person name="Ichikawa N."/>
        </authorList>
    </citation>
    <scope>NUCLEOTIDE SEQUENCE [LARGE SCALE GENOMIC DNA]</scope>
    <source>
        <strain evidence="1 2">NBRC 106135</strain>
    </source>
</reference>
<evidence type="ECO:0008006" key="3">
    <source>
        <dbReference type="Google" id="ProtNLM"/>
    </source>
</evidence>
<comment type="caution">
    <text evidence="1">The sequence shown here is derived from an EMBL/GenBank/DDBJ whole genome shotgun (WGS) entry which is preliminary data.</text>
</comment>
<dbReference type="EMBL" id="BJYT01000037">
    <property type="protein sequence ID" value="GEO12056.1"/>
    <property type="molecule type" value="Genomic_DNA"/>
</dbReference>
<dbReference type="OrthoDB" id="333393at2"/>